<dbReference type="InterPro" id="IPR013087">
    <property type="entry name" value="Znf_C2H2_type"/>
</dbReference>
<keyword evidence="1" id="KW-0479">Metal-binding</keyword>
<evidence type="ECO:0000313" key="4">
    <source>
        <dbReference type="EMBL" id="CAD8043498.1"/>
    </source>
</evidence>
<dbReference type="OMA" id="GDFKCTY"/>
<feature type="domain" description="C2H2-type" evidence="3">
    <location>
        <begin position="21"/>
        <end position="51"/>
    </location>
</feature>
<proteinExistence type="predicted"/>
<comment type="caution">
    <text evidence="4">The sequence shown here is derived from an EMBL/GenBank/DDBJ whole genome shotgun (WGS) entry which is preliminary data.</text>
</comment>
<dbReference type="SMART" id="SM00355">
    <property type="entry name" value="ZnF_C2H2"/>
    <property type="match status" value="1"/>
</dbReference>
<dbReference type="GO" id="GO:0008270">
    <property type="term" value="F:zinc ion binding"/>
    <property type="evidence" value="ECO:0007669"/>
    <property type="project" value="UniProtKB-KW"/>
</dbReference>
<dbReference type="Proteomes" id="UP000688137">
    <property type="component" value="Unassembled WGS sequence"/>
</dbReference>
<dbReference type="PROSITE" id="PS50157">
    <property type="entry name" value="ZINC_FINGER_C2H2_2"/>
    <property type="match status" value="1"/>
</dbReference>
<gene>
    <name evidence="4" type="ORF">PPRIM_AZ9-3.1.T0050151</name>
</gene>
<dbReference type="PROSITE" id="PS00028">
    <property type="entry name" value="ZINC_FINGER_C2H2_1"/>
    <property type="match status" value="1"/>
</dbReference>
<keyword evidence="1" id="KW-0863">Zinc-finger</keyword>
<accession>A0A8S1JZ93</accession>
<reference evidence="4" key="1">
    <citation type="submission" date="2021-01" db="EMBL/GenBank/DDBJ databases">
        <authorList>
            <consortium name="Genoscope - CEA"/>
            <person name="William W."/>
        </authorList>
    </citation>
    <scope>NUCLEOTIDE SEQUENCE</scope>
</reference>
<evidence type="ECO:0000256" key="1">
    <source>
        <dbReference type="PROSITE-ProRule" id="PRU00042"/>
    </source>
</evidence>
<name>A0A8S1JZ93_PARPR</name>
<organism evidence="4 5">
    <name type="scientific">Paramecium primaurelia</name>
    <dbReference type="NCBI Taxonomy" id="5886"/>
    <lineage>
        <taxon>Eukaryota</taxon>
        <taxon>Sar</taxon>
        <taxon>Alveolata</taxon>
        <taxon>Ciliophora</taxon>
        <taxon>Intramacronucleata</taxon>
        <taxon>Oligohymenophorea</taxon>
        <taxon>Peniculida</taxon>
        <taxon>Parameciidae</taxon>
        <taxon>Paramecium</taxon>
    </lineage>
</organism>
<dbReference type="EMBL" id="CAJJDM010000002">
    <property type="protein sequence ID" value="CAD8043498.1"/>
    <property type="molecule type" value="Genomic_DNA"/>
</dbReference>
<sequence>MSNIEQAKRRRSKRGELQGDFKCTYDGCGKEYLSYPALYTHIKSKHGPEYISEMQRPRGQGSRGRPRRDDLTTNQAIEQPPFYLKVQIEAKQSIDDFLLDLVGDKYKQILQAEADMISNYDLESRINQVFQFIESNISSKIEDDSFMITFADVLKNEHRYEAENDIIKIGCDETICLFIKELSYTLNLRFLQEIGYFLLSFRNYIFNNHNITSFSAPLQFGDLMNSFMLEKKINYFNDTQLQQFYTELQDQDQIYLKKDKSENLQRKIGLHFCTWLFHSRYTRQLVQLK</sequence>
<keyword evidence="1" id="KW-0862">Zinc</keyword>
<dbReference type="AlphaFoldDB" id="A0A8S1JZ93"/>
<keyword evidence="5" id="KW-1185">Reference proteome</keyword>
<evidence type="ECO:0000313" key="5">
    <source>
        <dbReference type="Proteomes" id="UP000688137"/>
    </source>
</evidence>
<protein>
    <recommendedName>
        <fullName evidence="3">C2H2-type domain-containing protein</fullName>
    </recommendedName>
</protein>
<feature type="region of interest" description="Disordered" evidence="2">
    <location>
        <begin position="49"/>
        <end position="74"/>
    </location>
</feature>
<evidence type="ECO:0000259" key="3">
    <source>
        <dbReference type="PROSITE" id="PS50157"/>
    </source>
</evidence>
<evidence type="ECO:0000256" key="2">
    <source>
        <dbReference type="SAM" id="MobiDB-lite"/>
    </source>
</evidence>